<reference evidence="2" key="1">
    <citation type="submission" date="2020-12" db="EMBL/GenBank/DDBJ databases">
        <title>Metabolic potential, ecology and presence of endohyphal bacteria is reflected in genomic diversity of Mucoromycotina.</title>
        <authorList>
            <person name="Muszewska A."/>
            <person name="Okrasinska A."/>
            <person name="Steczkiewicz K."/>
            <person name="Drgas O."/>
            <person name="Orlowska M."/>
            <person name="Perlinska-Lenart U."/>
            <person name="Aleksandrzak-Piekarczyk T."/>
            <person name="Szatraj K."/>
            <person name="Zielenkiewicz U."/>
            <person name="Pilsyk S."/>
            <person name="Malc E."/>
            <person name="Mieczkowski P."/>
            <person name="Kruszewska J.S."/>
            <person name="Biernat P."/>
            <person name="Pawlowska J."/>
        </authorList>
    </citation>
    <scope>NUCLEOTIDE SEQUENCE</scope>
    <source>
        <strain evidence="2">WA0000067209</strain>
    </source>
</reference>
<dbReference type="InterPro" id="IPR011333">
    <property type="entry name" value="SKP1/BTB/POZ_sf"/>
</dbReference>
<evidence type="ECO:0000313" key="3">
    <source>
        <dbReference type="Proteomes" id="UP000654370"/>
    </source>
</evidence>
<dbReference type="OrthoDB" id="9451547at2759"/>
<feature type="compositionally biased region" description="Polar residues" evidence="1">
    <location>
        <begin position="128"/>
        <end position="146"/>
    </location>
</feature>
<evidence type="ECO:0000256" key="1">
    <source>
        <dbReference type="SAM" id="MobiDB-lite"/>
    </source>
</evidence>
<keyword evidence="3" id="KW-1185">Reference proteome</keyword>
<dbReference type="EMBL" id="JAEPQZ010000019">
    <property type="protein sequence ID" value="KAG2171809.1"/>
    <property type="molecule type" value="Genomic_DNA"/>
</dbReference>
<evidence type="ECO:0008006" key="4">
    <source>
        <dbReference type="Google" id="ProtNLM"/>
    </source>
</evidence>
<gene>
    <name evidence="2" type="ORF">INT43_008189</name>
</gene>
<organism evidence="2 3">
    <name type="scientific">Mortierella isabellina</name>
    <name type="common">Filamentous fungus</name>
    <name type="synonym">Umbelopsis isabellina</name>
    <dbReference type="NCBI Taxonomy" id="91625"/>
    <lineage>
        <taxon>Eukaryota</taxon>
        <taxon>Fungi</taxon>
        <taxon>Fungi incertae sedis</taxon>
        <taxon>Mucoromycota</taxon>
        <taxon>Mucoromycotina</taxon>
        <taxon>Umbelopsidomycetes</taxon>
        <taxon>Umbelopsidales</taxon>
        <taxon>Umbelopsidaceae</taxon>
        <taxon>Umbelopsis</taxon>
    </lineage>
</organism>
<dbReference type="PANTHER" id="PTHR13384">
    <property type="entry name" value="G PATCH DOMAIN-CONTAINING PROTEIN 1"/>
    <property type="match status" value="1"/>
</dbReference>
<name>A0A8H7PDA2_MORIS</name>
<feature type="compositionally biased region" description="Polar residues" evidence="1">
    <location>
        <begin position="99"/>
        <end position="117"/>
    </location>
</feature>
<sequence length="422" mass="47779">MSLDDVTLFSANDNDANHYDADPSTEGQFAVFGPELRLTEFQLWGMTWRCDLYTLAAPHQCIAGQNGGEHIGREADCVTKNLVSEIYLVRLRIVSPSITPDMTSESPITQVPETTSPHLGHGGDQDQLIYQQQPGNPTDQANNSFPNKLKLDLRGTRLDIDRDTLVSLPESLLIVMFPNGLILGRVHDDEYDDDEDEGSNDSVALEDQVNYVDFDPKCLDFVLQYYRHAQQVFAEEHSGDNNSFQQGASSMPMMNPNQHPLLTKQAIIVLREELEYFALPPSAKEKGTSPATNESMRKLKLDCGKYLLERDQIFTALQRNISKENNVAEQHLIDMLCDSGFSREDKWGYRAMEPLKTCIVSIALVMLKTTGPENHMATAQKLLLFWRKPARKCWWDGNAVEINNESIRLWARRTWTLELALV</sequence>
<proteinExistence type="predicted"/>
<evidence type="ECO:0000313" key="2">
    <source>
        <dbReference type="EMBL" id="KAG2171809.1"/>
    </source>
</evidence>
<dbReference type="Gene3D" id="3.30.710.10">
    <property type="entry name" value="Potassium Channel Kv1.1, Chain A"/>
    <property type="match status" value="1"/>
</dbReference>
<accession>A0A8H7PDA2</accession>
<protein>
    <recommendedName>
        <fullName evidence="4">WHI2-like protein P4H10.16c</fullName>
    </recommendedName>
</protein>
<dbReference type="PANTHER" id="PTHR13384:SF16">
    <property type="entry name" value="GROWTH REGULATION PROTEIN"/>
    <property type="match status" value="1"/>
</dbReference>
<dbReference type="SUPFAM" id="SSF54695">
    <property type="entry name" value="POZ domain"/>
    <property type="match status" value="1"/>
</dbReference>
<dbReference type="Proteomes" id="UP000654370">
    <property type="component" value="Unassembled WGS sequence"/>
</dbReference>
<comment type="caution">
    <text evidence="2">The sequence shown here is derived from an EMBL/GenBank/DDBJ whole genome shotgun (WGS) entry which is preliminary data.</text>
</comment>
<dbReference type="GO" id="GO:0003723">
    <property type="term" value="F:RNA binding"/>
    <property type="evidence" value="ECO:0007669"/>
    <property type="project" value="TreeGrafter"/>
</dbReference>
<dbReference type="GO" id="GO:0005634">
    <property type="term" value="C:nucleus"/>
    <property type="evidence" value="ECO:0007669"/>
    <property type="project" value="TreeGrafter"/>
</dbReference>
<dbReference type="AlphaFoldDB" id="A0A8H7PDA2"/>
<feature type="region of interest" description="Disordered" evidence="1">
    <location>
        <begin position="99"/>
        <end position="147"/>
    </location>
</feature>